<evidence type="ECO:0000313" key="3">
    <source>
        <dbReference type="Proteomes" id="UP000680866"/>
    </source>
</evidence>
<dbReference type="Proteomes" id="UP000680866">
    <property type="component" value="Chromosome"/>
</dbReference>
<accession>A0A810NDX4</accession>
<keyword evidence="1" id="KW-0812">Transmembrane</keyword>
<reference evidence="2" key="1">
    <citation type="submission" date="2020-08" db="EMBL/GenBank/DDBJ databases">
        <title>Whole genome shotgun sequence of Polymorphospora rubra NBRC 101157.</title>
        <authorList>
            <person name="Komaki H."/>
            <person name="Tamura T."/>
        </authorList>
    </citation>
    <scope>NUCLEOTIDE SEQUENCE</scope>
    <source>
        <strain evidence="2">NBRC 101157</strain>
    </source>
</reference>
<evidence type="ECO:0008006" key="4">
    <source>
        <dbReference type="Google" id="ProtNLM"/>
    </source>
</evidence>
<proteinExistence type="predicted"/>
<feature type="transmembrane region" description="Helical" evidence="1">
    <location>
        <begin position="6"/>
        <end position="26"/>
    </location>
</feature>
<organism evidence="2 3">
    <name type="scientific">Polymorphospora rubra</name>
    <dbReference type="NCBI Taxonomy" id="338584"/>
    <lineage>
        <taxon>Bacteria</taxon>
        <taxon>Bacillati</taxon>
        <taxon>Actinomycetota</taxon>
        <taxon>Actinomycetes</taxon>
        <taxon>Micromonosporales</taxon>
        <taxon>Micromonosporaceae</taxon>
        <taxon>Polymorphospora</taxon>
    </lineage>
</organism>
<dbReference type="AlphaFoldDB" id="A0A810NDX4"/>
<sequence length="124" mass="12448">MTELLVAKVILAVVMALSGALIVWAARATASGRLGRNEAVGIRTASTLSSDQAWLAAHRAARSVTEAAGWSAVATAVVVPFTPGPGQLVTVVGIGTAALLVLALVGARRGVRAATALPPSDRPS</sequence>
<feature type="transmembrane region" description="Helical" evidence="1">
    <location>
        <begin position="88"/>
        <end position="107"/>
    </location>
</feature>
<keyword evidence="3" id="KW-1185">Reference proteome</keyword>
<keyword evidence="1" id="KW-0472">Membrane</keyword>
<dbReference type="EMBL" id="AP023359">
    <property type="protein sequence ID" value="BCJ70259.1"/>
    <property type="molecule type" value="Genomic_DNA"/>
</dbReference>
<evidence type="ECO:0000256" key="1">
    <source>
        <dbReference type="SAM" id="Phobius"/>
    </source>
</evidence>
<keyword evidence="1" id="KW-1133">Transmembrane helix</keyword>
<dbReference type="RefSeq" id="WP_212820042.1">
    <property type="nucleotide sequence ID" value="NZ_AP023359.1"/>
</dbReference>
<dbReference type="Pfam" id="PF13630">
    <property type="entry name" value="SdpI"/>
    <property type="match status" value="1"/>
</dbReference>
<protein>
    <recommendedName>
        <fullName evidence="4">SdpI/YhfL protein family protein</fullName>
    </recommendedName>
</protein>
<name>A0A810NDX4_9ACTN</name>
<dbReference type="InterPro" id="IPR025962">
    <property type="entry name" value="SdpI/YhfL"/>
</dbReference>
<evidence type="ECO:0000313" key="2">
    <source>
        <dbReference type="EMBL" id="BCJ70259.1"/>
    </source>
</evidence>
<feature type="transmembrane region" description="Helical" evidence="1">
    <location>
        <begin position="64"/>
        <end position="82"/>
    </location>
</feature>
<dbReference type="KEGG" id="pry:Prubr_72800"/>
<gene>
    <name evidence="2" type="ORF">Prubr_72800</name>
</gene>